<keyword evidence="2" id="KW-1185">Reference proteome</keyword>
<reference evidence="1" key="1">
    <citation type="submission" date="2021-02" db="EMBL/GenBank/DDBJ databases">
        <title>First Annotated Genome of the Yellow-green Alga Tribonema minus.</title>
        <authorList>
            <person name="Mahan K.M."/>
        </authorList>
    </citation>
    <scope>NUCLEOTIDE SEQUENCE</scope>
    <source>
        <strain evidence="1">UTEX B ZZ1240</strain>
    </source>
</reference>
<dbReference type="Proteomes" id="UP000664859">
    <property type="component" value="Unassembled WGS sequence"/>
</dbReference>
<gene>
    <name evidence="1" type="ORF">JKP88DRAFT_225360</name>
</gene>
<dbReference type="OrthoDB" id="10629529at2759"/>
<accession>A0A835YNA3</accession>
<proteinExistence type="predicted"/>
<evidence type="ECO:0000313" key="2">
    <source>
        <dbReference type="Proteomes" id="UP000664859"/>
    </source>
</evidence>
<sequence length="65" mass="6812">MDAAAFGAELAARGLGGVAPFLTERAAALLLRVQRHSEAVFTPYYNELVPLALAGDAHEAAMNVD</sequence>
<name>A0A835YNA3_9STRA</name>
<protein>
    <submittedName>
        <fullName evidence="1">Uncharacterized protein</fullName>
    </submittedName>
</protein>
<dbReference type="AlphaFoldDB" id="A0A835YNA3"/>
<comment type="caution">
    <text evidence="1">The sequence shown here is derived from an EMBL/GenBank/DDBJ whole genome shotgun (WGS) entry which is preliminary data.</text>
</comment>
<dbReference type="EMBL" id="JAFCMP010000515">
    <property type="protein sequence ID" value="KAG5178395.1"/>
    <property type="molecule type" value="Genomic_DNA"/>
</dbReference>
<evidence type="ECO:0000313" key="1">
    <source>
        <dbReference type="EMBL" id="KAG5178395.1"/>
    </source>
</evidence>
<organism evidence="1 2">
    <name type="scientific">Tribonema minus</name>
    <dbReference type="NCBI Taxonomy" id="303371"/>
    <lineage>
        <taxon>Eukaryota</taxon>
        <taxon>Sar</taxon>
        <taxon>Stramenopiles</taxon>
        <taxon>Ochrophyta</taxon>
        <taxon>PX clade</taxon>
        <taxon>Xanthophyceae</taxon>
        <taxon>Tribonematales</taxon>
        <taxon>Tribonemataceae</taxon>
        <taxon>Tribonema</taxon>
    </lineage>
</organism>